<comment type="caution">
    <text evidence="2">The sequence shown here is derived from an EMBL/GenBank/DDBJ whole genome shotgun (WGS) entry which is preliminary data.</text>
</comment>
<keyword evidence="1" id="KW-0175">Coiled coil</keyword>
<sequence>MKHDSPEFRALAERGTILRCQVGSGLHGTAVKGQDDRDEMGICVEPPEYVAGLRRFEQYIYRTQPEGVRSGPGDLDLIVYSLRKWMRLALAGNPTVLLPLFVPEHEIVSIDDTGRDLRANADMVLSRQAGRRFIGYLRAQRARMLGLRGKRTNRPELVELYGFDTKFAMHMVRLGVQGVELLETGRISLPVAQPWLSWLIDLRQGRHTRDEALEAAEELENRLEKLLDTSPLPERPDADRANAWLVDVHLSRW</sequence>
<keyword evidence="3" id="KW-1185">Reference proteome</keyword>
<dbReference type="PANTHER" id="PTHR34817">
    <property type="entry name" value="NUCLEOTIDYLTRANSFERASE"/>
    <property type="match status" value="1"/>
</dbReference>
<reference evidence="2 3" key="1">
    <citation type="submission" date="2019-02" db="EMBL/GenBank/DDBJ databases">
        <title>Draft genome sequence of Amycolatopsis sp. 8-3EHSu isolated from roots of Suaeda maritima.</title>
        <authorList>
            <person name="Duangmal K."/>
            <person name="Chantavorakit T."/>
        </authorList>
    </citation>
    <scope>NUCLEOTIDE SEQUENCE [LARGE SCALE GENOMIC DNA]</scope>
    <source>
        <strain evidence="2 3">8-3EHSu</strain>
    </source>
</reference>
<evidence type="ECO:0000313" key="3">
    <source>
        <dbReference type="Proteomes" id="UP000292003"/>
    </source>
</evidence>
<dbReference type="InterPro" id="IPR018775">
    <property type="entry name" value="RlaP"/>
</dbReference>
<organism evidence="2 3">
    <name type="scientific">Amycolatopsis suaedae</name>
    <dbReference type="NCBI Taxonomy" id="2510978"/>
    <lineage>
        <taxon>Bacteria</taxon>
        <taxon>Bacillati</taxon>
        <taxon>Actinomycetota</taxon>
        <taxon>Actinomycetes</taxon>
        <taxon>Pseudonocardiales</taxon>
        <taxon>Pseudonocardiaceae</taxon>
        <taxon>Amycolatopsis</taxon>
    </lineage>
</organism>
<accession>A0A4Q7J6Z5</accession>
<dbReference type="GO" id="GO:0016740">
    <property type="term" value="F:transferase activity"/>
    <property type="evidence" value="ECO:0007669"/>
    <property type="project" value="UniProtKB-KW"/>
</dbReference>
<dbReference type="OrthoDB" id="243791at2"/>
<feature type="coiled-coil region" evidence="1">
    <location>
        <begin position="202"/>
        <end position="229"/>
    </location>
</feature>
<protein>
    <submittedName>
        <fullName evidence="2">Nucleotidyltransferase</fullName>
    </submittedName>
</protein>
<evidence type="ECO:0000313" key="2">
    <source>
        <dbReference type="EMBL" id="RZQ61784.1"/>
    </source>
</evidence>
<dbReference type="PANTHER" id="PTHR34817:SF2">
    <property type="entry name" value="NUCLEOTIDYLTRANSFERASE"/>
    <property type="match status" value="1"/>
</dbReference>
<gene>
    <name evidence="2" type="ORF">EWH70_22820</name>
</gene>
<dbReference type="EMBL" id="SFCC01000011">
    <property type="protein sequence ID" value="RZQ61784.1"/>
    <property type="molecule type" value="Genomic_DNA"/>
</dbReference>
<keyword evidence="2" id="KW-0808">Transferase</keyword>
<evidence type="ECO:0000256" key="1">
    <source>
        <dbReference type="SAM" id="Coils"/>
    </source>
</evidence>
<dbReference type="Proteomes" id="UP000292003">
    <property type="component" value="Unassembled WGS sequence"/>
</dbReference>
<dbReference type="Pfam" id="PF10127">
    <property type="entry name" value="RlaP"/>
    <property type="match status" value="1"/>
</dbReference>
<dbReference type="AlphaFoldDB" id="A0A4Q7J6Z5"/>
<dbReference type="RefSeq" id="WP_130477516.1">
    <property type="nucleotide sequence ID" value="NZ_SFCC01000011.1"/>
</dbReference>
<proteinExistence type="predicted"/>
<name>A0A4Q7J6Z5_9PSEU</name>